<evidence type="ECO:0000256" key="3">
    <source>
        <dbReference type="ARBA" id="ARBA00022741"/>
    </source>
</evidence>
<dbReference type="GO" id="GO:0015645">
    <property type="term" value="F:fatty acid ligase activity"/>
    <property type="evidence" value="ECO:0007669"/>
    <property type="project" value="TreeGrafter"/>
</dbReference>
<dbReference type="SUPFAM" id="SSF56801">
    <property type="entry name" value="Acetyl-CoA synthetase-like"/>
    <property type="match status" value="1"/>
</dbReference>
<dbReference type="InterPro" id="IPR045851">
    <property type="entry name" value="AMP-bd_C_sf"/>
</dbReference>
<evidence type="ECO:0000256" key="4">
    <source>
        <dbReference type="ARBA" id="ARBA00022840"/>
    </source>
</evidence>
<keyword evidence="4" id="KW-0067">ATP-binding</keyword>
<dbReference type="InterPro" id="IPR051087">
    <property type="entry name" value="Mitochondrial_ACSM"/>
</dbReference>
<dbReference type="EMBL" id="RCHR01000002">
    <property type="protein sequence ID" value="RLL47135.1"/>
    <property type="molecule type" value="Genomic_DNA"/>
</dbReference>
<dbReference type="InterPro" id="IPR025110">
    <property type="entry name" value="AMP-bd_C"/>
</dbReference>
<dbReference type="Gene3D" id="3.40.50.12780">
    <property type="entry name" value="N-terminal domain of ligase-like"/>
    <property type="match status" value="1"/>
</dbReference>
<dbReference type="GO" id="GO:0004321">
    <property type="term" value="F:fatty-acyl-CoA synthase activity"/>
    <property type="evidence" value="ECO:0007669"/>
    <property type="project" value="TreeGrafter"/>
</dbReference>
<comment type="similarity">
    <text evidence="1">Belongs to the ATP-dependent AMP-binding enzyme family.</text>
</comment>
<dbReference type="PROSITE" id="PS00455">
    <property type="entry name" value="AMP_BINDING"/>
    <property type="match status" value="1"/>
</dbReference>
<keyword evidence="3" id="KW-0547">Nucleotide-binding</keyword>
<feature type="domain" description="AMP-binding enzyme C-terminal" evidence="6">
    <location>
        <begin position="423"/>
        <end position="501"/>
    </location>
</feature>
<keyword evidence="2 7" id="KW-0436">Ligase</keyword>
<dbReference type="Gene3D" id="3.30.300.30">
    <property type="match status" value="1"/>
</dbReference>
<dbReference type="GO" id="GO:0005524">
    <property type="term" value="F:ATP binding"/>
    <property type="evidence" value="ECO:0007669"/>
    <property type="project" value="UniProtKB-KW"/>
</dbReference>
<dbReference type="Pfam" id="PF13193">
    <property type="entry name" value="AMP-binding_C"/>
    <property type="match status" value="1"/>
</dbReference>
<dbReference type="InterPro" id="IPR020845">
    <property type="entry name" value="AMP-binding_CS"/>
</dbReference>
<evidence type="ECO:0000259" key="5">
    <source>
        <dbReference type="Pfam" id="PF00501"/>
    </source>
</evidence>
<dbReference type="PANTHER" id="PTHR43605:SF10">
    <property type="entry name" value="ACYL-COA SYNTHETASE MEDIUM CHAIN FAMILY MEMBER 3"/>
    <property type="match status" value="1"/>
</dbReference>
<accession>A0A498D8T8</accession>
<reference evidence="7 8" key="1">
    <citation type="submission" date="2018-10" db="EMBL/GenBank/DDBJ databases">
        <title>Oceanobacillus sp. YLB-02 draft genome.</title>
        <authorList>
            <person name="Yu L."/>
        </authorList>
    </citation>
    <scope>NUCLEOTIDE SEQUENCE [LARGE SCALE GENOMIC DNA]</scope>
    <source>
        <strain evidence="7 8">YLB-02</strain>
    </source>
</reference>
<dbReference type="Proteomes" id="UP000270219">
    <property type="component" value="Unassembled WGS sequence"/>
</dbReference>
<evidence type="ECO:0000256" key="1">
    <source>
        <dbReference type="ARBA" id="ARBA00006432"/>
    </source>
</evidence>
<evidence type="ECO:0000313" key="8">
    <source>
        <dbReference type="Proteomes" id="UP000270219"/>
    </source>
</evidence>
<dbReference type="GO" id="GO:0006637">
    <property type="term" value="P:acyl-CoA metabolic process"/>
    <property type="evidence" value="ECO:0007669"/>
    <property type="project" value="TreeGrafter"/>
</dbReference>
<protein>
    <submittedName>
        <fullName evidence="7">Acetate--CoA ligase</fullName>
    </submittedName>
</protein>
<feature type="domain" description="AMP-dependent synthetase/ligase" evidence="5">
    <location>
        <begin position="11"/>
        <end position="360"/>
    </location>
</feature>
<gene>
    <name evidence="7" type="ORF">D8M04_06395</name>
</gene>
<dbReference type="GO" id="GO:0016405">
    <property type="term" value="F:CoA-ligase activity"/>
    <property type="evidence" value="ECO:0007669"/>
    <property type="project" value="UniProtKB-ARBA"/>
</dbReference>
<comment type="caution">
    <text evidence="7">The sequence shown here is derived from an EMBL/GenBank/DDBJ whole genome shotgun (WGS) entry which is preliminary data.</text>
</comment>
<proteinExistence type="inferred from homology"/>
<evidence type="ECO:0000259" key="6">
    <source>
        <dbReference type="Pfam" id="PF13193"/>
    </source>
</evidence>
<name>A0A498D8T8_9BACI</name>
<keyword evidence="8" id="KW-1185">Reference proteome</keyword>
<dbReference type="InterPro" id="IPR042099">
    <property type="entry name" value="ANL_N_sf"/>
</dbReference>
<dbReference type="Pfam" id="PF00501">
    <property type="entry name" value="AMP-binding"/>
    <property type="match status" value="1"/>
</dbReference>
<evidence type="ECO:0000313" key="7">
    <source>
        <dbReference type="EMBL" id="RLL47135.1"/>
    </source>
</evidence>
<sequence length="518" mass="57934">MNIANEICDRWATNPNRVAIYWEDETGKKEEWTFAKLKEKSDRMANGLKSMGINKGDRVAGLLGKDMELVITILATFKIGAIYVPLFTAFGPDAIMHRLTDVGVSLLLTNKEQVSKLKDQKLSFEILLADGITKDGKTFWEFVDSFSSDYVIEKTLGNDTAIIQYTSGTTGLPKGAIAKHKSVYSLFPYYKFALNIEEDDIFYGGADLGWSFGLVACTIGPLNFGAKVVLYKGPFEAEKVYQILDEYQVTNFAYAPTAYRMMMALGVETSKKYNVKVRKFSSAGEPLDGEVVKFFKQNFGRAIYDHYGATEIGMIVNNYNITDMEVKPGSMGLPIPGYNIALVDGQGNPVNQGEAGQIALDISNEITGFGGYWNNSEKLKEKMLGNLFLSGDLARKDEDGYFWFQGRADDVISSAGYRIGPTEVEASLMEHPAVLEAAAIGKPDKTKGEIVKAFIVLNEDYEPSEELKEELSLFVKNKLSKHQYPREVEFINEFPKTQSGKTQRYLLKKREYENYSQS</sequence>
<organism evidence="7 8">
    <name type="scientific">Oceanobacillus piezotolerans</name>
    <dbReference type="NCBI Taxonomy" id="2448030"/>
    <lineage>
        <taxon>Bacteria</taxon>
        <taxon>Bacillati</taxon>
        <taxon>Bacillota</taxon>
        <taxon>Bacilli</taxon>
        <taxon>Bacillales</taxon>
        <taxon>Bacillaceae</taxon>
        <taxon>Oceanobacillus</taxon>
    </lineage>
</organism>
<dbReference type="OrthoDB" id="9778383at2"/>
<evidence type="ECO:0000256" key="2">
    <source>
        <dbReference type="ARBA" id="ARBA00022598"/>
    </source>
</evidence>
<dbReference type="InterPro" id="IPR000873">
    <property type="entry name" value="AMP-dep_synth/lig_dom"/>
</dbReference>
<dbReference type="PANTHER" id="PTHR43605">
    <property type="entry name" value="ACYL-COENZYME A SYNTHETASE"/>
    <property type="match status" value="1"/>
</dbReference>
<dbReference type="AlphaFoldDB" id="A0A498D8T8"/>
<dbReference type="GO" id="GO:0006633">
    <property type="term" value="P:fatty acid biosynthetic process"/>
    <property type="evidence" value="ECO:0007669"/>
    <property type="project" value="TreeGrafter"/>
</dbReference>
<dbReference type="FunFam" id="3.30.300.30:FF:000005">
    <property type="entry name" value="Acyl-coenzyme A synthetase ACSM5, mitochondrial"/>
    <property type="match status" value="1"/>
</dbReference>